<evidence type="ECO:0000313" key="2">
    <source>
        <dbReference type="EMBL" id="GIJ02434.1"/>
    </source>
</evidence>
<dbReference type="Pfam" id="PF08811">
    <property type="entry name" value="DUF1800"/>
    <property type="match status" value="1"/>
</dbReference>
<dbReference type="InterPro" id="IPR014917">
    <property type="entry name" value="DUF1800"/>
</dbReference>
<evidence type="ECO:0008006" key="4">
    <source>
        <dbReference type="Google" id="ProtNLM"/>
    </source>
</evidence>
<keyword evidence="3" id="KW-1185">Reference proteome</keyword>
<evidence type="ECO:0000313" key="3">
    <source>
        <dbReference type="Proteomes" id="UP000652013"/>
    </source>
</evidence>
<comment type="caution">
    <text evidence="2">The sequence shown here is derived from an EMBL/GenBank/DDBJ whole genome shotgun (WGS) entry which is preliminary data.</text>
</comment>
<dbReference type="EMBL" id="BOOY01000010">
    <property type="protein sequence ID" value="GIJ02434.1"/>
    <property type="molecule type" value="Genomic_DNA"/>
</dbReference>
<evidence type="ECO:0000256" key="1">
    <source>
        <dbReference type="SAM" id="MobiDB-lite"/>
    </source>
</evidence>
<protein>
    <recommendedName>
        <fullName evidence="4">DUF1800 domain-containing protein</fullName>
    </recommendedName>
</protein>
<gene>
    <name evidence="2" type="ORF">Sya03_17860</name>
</gene>
<dbReference type="RefSeq" id="WP_203937744.1">
    <property type="nucleotide sequence ID" value="NZ_BAAAGJ010000012.1"/>
</dbReference>
<proteinExistence type="predicted"/>
<reference evidence="2" key="1">
    <citation type="submission" date="2021-01" db="EMBL/GenBank/DDBJ databases">
        <title>Whole genome shotgun sequence of Spirilliplanes yamanashiensis NBRC 15828.</title>
        <authorList>
            <person name="Komaki H."/>
            <person name="Tamura T."/>
        </authorList>
    </citation>
    <scope>NUCLEOTIDE SEQUENCE</scope>
    <source>
        <strain evidence="2">NBRC 15828</strain>
    </source>
</reference>
<dbReference type="AlphaFoldDB" id="A0A8J3Y6I9"/>
<organism evidence="2 3">
    <name type="scientific">Spirilliplanes yamanashiensis</name>
    <dbReference type="NCBI Taxonomy" id="42233"/>
    <lineage>
        <taxon>Bacteria</taxon>
        <taxon>Bacillati</taxon>
        <taxon>Actinomycetota</taxon>
        <taxon>Actinomycetes</taxon>
        <taxon>Micromonosporales</taxon>
        <taxon>Micromonosporaceae</taxon>
        <taxon>Spirilliplanes</taxon>
    </lineage>
</organism>
<feature type="region of interest" description="Disordered" evidence="1">
    <location>
        <begin position="34"/>
        <end position="75"/>
    </location>
</feature>
<sequence>MTDDVALLLRRAGFGPTAAELTAARQTGYAGTLAGLLDPPGPDVGAGRAPVPDLGPDPYAAEPNPSAARRAAADRQRARQTELISRWWLDRMTVANQQALEKLHFFWHGHWATSIDKVKSPQLMLRQHLTMRTARDIRDMAHRMIVDPALVYWLDGQLNTRAAPNENLGRELLELFLLGIGRYGEADVKQAGRALTGWQLDRRNERLVFRRELHDGGVKTILGATGRFDASSLVTLVLDQPGCPGFIASRMWFRYASSAQPLPAGVRDAMVAAFPSPTAMLRAMLASPAFAATRGTMAKQPVEWLVGAMRQLGLRPSAMPPETFTSVLQHMAGLGQRPFRPPSVGGWTSGAAWLTSAAAQLRLAVAGKLAGLVETRGLTPEQVAGLLCVDGWSDRTLAVLRTASNPRLMLALGLVSPEYVVT</sequence>
<name>A0A8J3Y6I9_9ACTN</name>
<accession>A0A8J3Y6I9</accession>
<dbReference type="Proteomes" id="UP000652013">
    <property type="component" value="Unassembled WGS sequence"/>
</dbReference>